<dbReference type="Proteomes" id="UP000279259">
    <property type="component" value="Unassembled WGS sequence"/>
</dbReference>
<gene>
    <name evidence="5" type="ORF">EHS25_007645</name>
</gene>
<dbReference type="PANTHER" id="PTHR11655:SF14">
    <property type="entry name" value="LARGE RIBOSOMAL SUBUNIT PROTEIN UL6M"/>
    <property type="match status" value="1"/>
</dbReference>
<dbReference type="AlphaFoldDB" id="A0A427YQC1"/>
<keyword evidence="6" id="KW-1185">Reference proteome</keyword>
<protein>
    <recommendedName>
        <fullName evidence="4">Large ribosomal subunit protein uL6 alpha-beta domain-containing protein</fullName>
    </recommendedName>
</protein>
<dbReference type="Gene3D" id="3.90.930.12">
    <property type="entry name" value="Ribosomal protein L6, alpha-beta domain"/>
    <property type="match status" value="2"/>
</dbReference>
<dbReference type="GO" id="GO:0005762">
    <property type="term" value="C:mitochondrial large ribosomal subunit"/>
    <property type="evidence" value="ECO:0007669"/>
    <property type="project" value="TreeGrafter"/>
</dbReference>
<dbReference type="Pfam" id="PF00347">
    <property type="entry name" value="Ribosomal_L6"/>
    <property type="match status" value="1"/>
</dbReference>
<organism evidence="5 6">
    <name type="scientific">Saitozyma podzolica</name>
    <dbReference type="NCBI Taxonomy" id="1890683"/>
    <lineage>
        <taxon>Eukaryota</taxon>
        <taxon>Fungi</taxon>
        <taxon>Dikarya</taxon>
        <taxon>Basidiomycota</taxon>
        <taxon>Agaricomycotina</taxon>
        <taxon>Tremellomycetes</taxon>
        <taxon>Tremellales</taxon>
        <taxon>Trimorphomycetaceae</taxon>
        <taxon>Saitozyma</taxon>
    </lineage>
</organism>
<dbReference type="SUPFAM" id="SSF56053">
    <property type="entry name" value="Ribosomal protein L6"/>
    <property type="match status" value="2"/>
</dbReference>
<dbReference type="GO" id="GO:0006412">
    <property type="term" value="P:translation"/>
    <property type="evidence" value="ECO:0007669"/>
    <property type="project" value="InterPro"/>
</dbReference>
<reference evidence="5 6" key="1">
    <citation type="submission" date="2018-11" db="EMBL/GenBank/DDBJ databases">
        <title>Genome sequence of Saitozyma podzolica DSM 27192.</title>
        <authorList>
            <person name="Aliyu H."/>
            <person name="Gorte O."/>
            <person name="Ochsenreither K."/>
        </authorList>
    </citation>
    <scope>NUCLEOTIDE SEQUENCE [LARGE SCALE GENOMIC DNA]</scope>
    <source>
        <strain evidence="5 6">DSM 27192</strain>
    </source>
</reference>
<name>A0A427YQC1_9TREE</name>
<proteinExistence type="inferred from homology"/>
<accession>A0A427YQC1</accession>
<evidence type="ECO:0000313" key="6">
    <source>
        <dbReference type="Proteomes" id="UP000279259"/>
    </source>
</evidence>
<dbReference type="GO" id="GO:0003735">
    <property type="term" value="F:structural constituent of ribosome"/>
    <property type="evidence" value="ECO:0007669"/>
    <property type="project" value="InterPro"/>
</dbReference>
<feature type="domain" description="Large ribosomal subunit protein uL6 alpha-beta" evidence="4">
    <location>
        <begin position="164"/>
        <end position="224"/>
    </location>
</feature>
<dbReference type="OrthoDB" id="540873at2759"/>
<evidence type="ECO:0000256" key="2">
    <source>
        <dbReference type="ARBA" id="ARBA00022980"/>
    </source>
</evidence>
<keyword evidence="3" id="KW-0687">Ribonucleoprotein</keyword>
<dbReference type="InterPro" id="IPR020040">
    <property type="entry name" value="Ribosomal_uL6_a/b-dom"/>
</dbReference>
<evidence type="ECO:0000259" key="4">
    <source>
        <dbReference type="Pfam" id="PF00347"/>
    </source>
</evidence>
<evidence type="ECO:0000313" key="5">
    <source>
        <dbReference type="EMBL" id="RSH93291.1"/>
    </source>
</evidence>
<keyword evidence="2" id="KW-0689">Ribosomal protein</keyword>
<sequence>MSLRRALHTSARRASHIGSLPILVPAGVRLGLPALSISPELPSGSPTAQRLLTVTGPLGEQILPLSPPIILDSSPDALRVSVHDSTEKRQRSLWGLTRSLINNAVKGVSEGYTLELRLVGVGYRGAVEPIPEVFIELQKQMPRIVRTSKPGAPPYHPPPLPTDRINLKLGYAHPVLIDIPAGITVTTPSPTTIVLKGLDKQKLGLFAAKIRRWRKPEPYRGKGIFVGDETIRLKEIKKK</sequence>
<comment type="similarity">
    <text evidence="1">Belongs to the universal ribosomal protein uL6 family.</text>
</comment>
<dbReference type="InterPro" id="IPR036789">
    <property type="entry name" value="Ribosomal_uL6-like_a/b-dom_sf"/>
</dbReference>
<dbReference type="STRING" id="1890683.A0A427YQC1"/>
<evidence type="ECO:0000256" key="1">
    <source>
        <dbReference type="ARBA" id="ARBA00009356"/>
    </source>
</evidence>
<comment type="caution">
    <text evidence="5">The sequence shown here is derived from an EMBL/GenBank/DDBJ whole genome shotgun (WGS) entry which is preliminary data.</text>
</comment>
<evidence type="ECO:0000256" key="3">
    <source>
        <dbReference type="ARBA" id="ARBA00023274"/>
    </source>
</evidence>
<dbReference type="EMBL" id="RSCD01000004">
    <property type="protein sequence ID" value="RSH93291.1"/>
    <property type="molecule type" value="Genomic_DNA"/>
</dbReference>
<dbReference type="GO" id="GO:0019843">
    <property type="term" value="F:rRNA binding"/>
    <property type="evidence" value="ECO:0007669"/>
    <property type="project" value="InterPro"/>
</dbReference>
<dbReference type="InterPro" id="IPR000702">
    <property type="entry name" value="Ribosomal_uL6-like"/>
</dbReference>
<dbReference type="PANTHER" id="PTHR11655">
    <property type="entry name" value="60S/50S RIBOSOMAL PROTEIN L6/L9"/>
    <property type="match status" value="1"/>
</dbReference>